<sequence length="236" mass="26650">MQRFVEEDLSGAEFRECDLTRARFVGVIMDRVDIDGSFDHLVVNGVDVSAYVDAELDRRHPVRVLIRSGRPDDLRAAWRELGAEWERTTSTARARGLEHESVNGEWSVLQTLRHLVFVHDSWFRRCCLGSAQLFTPWGIGPSAEPYHRAYGLDPSLEPGADAVVAVRDEQRTELTTWLADVTAEELEATAPVPDGDVWPTYARGRTVGQCLRTVLTENLEHHRFVARDLALLAERS</sequence>
<dbReference type="Proteomes" id="UP000523079">
    <property type="component" value="Unassembled WGS sequence"/>
</dbReference>
<dbReference type="Gene3D" id="1.20.120.450">
    <property type="entry name" value="dinb family like domain"/>
    <property type="match status" value="1"/>
</dbReference>
<evidence type="ECO:0000313" key="3">
    <source>
        <dbReference type="Proteomes" id="UP000523079"/>
    </source>
</evidence>
<accession>A0A7W3P5L5</accession>
<comment type="caution">
    <text evidence="2">The sequence shown here is derived from an EMBL/GenBank/DDBJ whole genome shotgun (WGS) entry which is preliminary data.</text>
</comment>
<proteinExistence type="predicted"/>
<name>A0A7W3P5L5_9ACTN</name>
<organism evidence="2 3">
    <name type="scientific">Microlunatus kandeliicorticis</name>
    <dbReference type="NCBI Taxonomy" id="1759536"/>
    <lineage>
        <taxon>Bacteria</taxon>
        <taxon>Bacillati</taxon>
        <taxon>Actinomycetota</taxon>
        <taxon>Actinomycetes</taxon>
        <taxon>Propionibacteriales</taxon>
        <taxon>Propionibacteriaceae</taxon>
        <taxon>Microlunatus</taxon>
    </lineage>
</organism>
<protein>
    <recommendedName>
        <fullName evidence="1">DinB-like domain-containing protein</fullName>
    </recommendedName>
</protein>
<dbReference type="AlphaFoldDB" id="A0A7W3P5L5"/>
<dbReference type="RefSeq" id="WP_182559617.1">
    <property type="nucleotide sequence ID" value="NZ_JACGWT010000002.1"/>
</dbReference>
<gene>
    <name evidence="2" type="ORF">FHX74_001704</name>
</gene>
<keyword evidence="3" id="KW-1185">Reference proteome</keyword>
<dbReference type="Pfam" id="PF12867">
    <property type="entry name" value="DinB_2"/>
    <property type="match status" value="1"/>
</dbReference>
<evidence type="ECO:0000313" key="2">
    <source>
        <dbReference type="EMBL" id="MBA8794099.1"/>
    </source>
</evidence>
<reference evidence="2 3" key="1">
    <citation type="submission" date="2020-07" db="EMBL/GenBank/DDBJ databases">
        <title>Sequencing the genomes of 1000 actinobacteria strains.</title>
        <authorList>
            <person name="Klenk H.-P."/>
        </authorList>
    </citation>
    <scope>NUCLEOTIDE SEQUENCE [LARGE SCALE GENOMIC DNA]</scope>
    <source>
        <strain evidence="2 3">DSM 100723</strain>
    </source>
</reference>
<dbReference type="InterPro" id="IPR001646">
    <property type="entry name" value="5peptide_repeat"/>
</dbReference>
<dbReference type="InterPro" id="IPR034660">
    <property type="entry name" value="DinB/YfiT-like"/>
</dbReference>
<evidence type="ECO:0000259" key="1">
    <source>
        <dbReference type="Pfam" id="PF12867"/>
    </source>
</evidence>
<dbReference type="SUPFAM" id="SSF109854">
    <property type="entry name" value="DinB/YfiT-like putative metalloenzymes"/>
    <property type="match status" value="1"/>
</dbReference>
<dbReference type="InterPro" id="IPR024775">
    <property type="entry name" value="DinB-like"/>
</dbReference>
<dbReference type="EMBL" id="JACGWT010000002">
    <property type="protein sequence ID" value="MBA8794099.1"/>
    <property type="molecule type" value="Genomic_DNA"/>
</dbReference>
<feature type="domain" description="DinB-like" evidence="1">
    <location>
        <begin position="89"/>
        <end position="223"/>
    </location>
</feature>
<dbReference type="Pfam" id="PF00805">
    <property type="entry name" value="Pentapeptide"/>
    <property type="match status" value="1"/>
</dbReference>